<dbReference type="SMART" id="SM00248">
    <property type="entry name" value="ANK"/>
    <property type="match status" value="7"/>
</dbReference>
<organism evidence="3 4">
    <name type="scientific">Powai lake megavirus</name>
    <dbReference type="NCBI Taxonomy" id="1842663"/>
    <lineage>
        <taxon>Viruses</taxon>
        <taxon>Varidnaviria</taxon>
        <taxon>Bamfordvirae</taxon>
        <taxon>Nucleocytoviricota</taxon>
        <taxon>Megaviricetes</taxon>
        <taxon>Imitervirales</taxon>
        <taxon>Mimiviridae</taxon>
        <taxon>Megamimivirinae</taxon>
        <taxon>Megavirus</taxon>
        <taxon>Megavirus powaiense</taxon>
    </lineage>
</organism>
<dbReference type="Pfam" id="PF12796">
    <property type="entry name" value="Ank_2"/>
    <property type="match status" value="1"/>
</dbReference>
<evidence type="ECO:0000256" key="1">
    <source>
        <dbReference type="ARBA" id="ARBA00022737"/>
    </source>
</evidence>
<dbReference type="RefSeq" id="YP_010776060.1">
    <property type="nucleotide sequence ID" value="NC_075034.1"/>
</dbReference>
<keyword evidence="4" id="KW-1185">Reference proteome</keyword>
<dbReference type="PANTHER" id="PTHR24198">
    <property type="entry name" value="ANKYRIN REPEAT AND PROTEIN KINASE DOMAIN-CONTAINING PROTEIN"/>
    <property type="match status" value="1"/>
</dbReference>
<dbReference type="Gene3D" id="1.25.40.20">
    <property type="entry name" value="Ankyrin repeat-containing domain"/>
    <property type="match status" value="2"/>
</dbReference>
<dbReference type="GeneID" id="80512671"/>
<keyword evidence="1" id="KW-0677">Repeat</keyword>
<dbReference type="PANTHER" id="PTHR24198:SF165">
    <property type="entry name" value="ANKYRIN REPEAT-CONTAINING PROTEIN-RELATED"/>
    <property type="match status" value="1"/>
</dbReference>
<protein>
    <submittedName>
        <fullName evidence="3">Putative ankyrin repeat protein</fullName>
    </submittedName>
</protein>
<dbReference type="KEGG" id="vg:80512671"/>
<dbReference type="Proteomes" id="UP000241365">
    <property type="component" value="Segment"/>
</dbReference>
<name>A0A167R4R2_9VIRU</name>
<evidence type="ECO:0000256" key="2">
    <source>
        <dbReference type="ARBA" id="ARBA00023043"/>
    </source>
</evidence>
<evidence type="ECO:0000313" key="4">
    <source>
        <dbReference type="Proteomes" id="UP000241365"/>
    </source>
</evidence>
<reference evidence="3 4" key="1">
    <citation type="journal article" date="2016" name="Genome Announc.">
        <title>Complete Genome Sequence of a New Megavirus Family Member Isolated from an Inland Water Lake for the First Time in India.</title>
        <authorList>
            <person name="Chatterjee A."/>
            <person name="Ali F."/>
            <person name="Bange D."/>
            <person name="Kondabagil K."/>
        </authorList>
    </citation>
    <scope>NUCLEOTIDE SEQUENCE [LARGE SCALE GENOMIC DNA]</scope>
    <source>
        <strain evidence="3">1</strain>
    </source>
</reference>
<proteinExistence type="predicted"/>
<dbReference type="InterPro" id="IPR002110">
    <property type="entry name" value="Ankyrin_rpt"/>
</dbReference>
<dbReference type="SUPFAM" id="SSF48403">
    <property type="entry name" value="Ankyrin repeat"/>
    <property type="match status" value="1"/>
</dbReference>
<sequence>MYYAYIINSTTITINETQLLPLECKCITNIQNILKHINSLWTILKTVHINSLDISIIEFEPAYCHPEFTMIDVDENMWLMNYVVINKIYPLKELSSYIELMNLGSGCINDIFCSACLLGQIELIKYLHQMNIQLTGSTCIYYALIANSNEIVEYIFDHFYDLSDKNISIGEIINYITRCNTHNARILQRFIKNNNIDVSKECSIIEKELSWTCIIGDVETAFLIIELIPNSIRHIIFTDDILKYTCMSGSLEILEYLLNNHNYPQSLLKVALDISLKYCQLNTAKYLIDIGIDVDDYNKYIYNESNSACKYNSKKHIETLHFLVEKCVDITRDNIVFINSAKGREFDTVEYLIELGADINCENGLALRFAVLHNNLDAVKMLVSRGCEFIEYSDYILPLCVEKNYIEIMNYLLEIGISDHNNQSFYRAITLGNIDMVKKLIVDNFDINQTIKIAAINDRVEIVQYILKNYFYEFPDYDDIIKSVFDYLSFDTFIKLIQLYPEYNITDELCQITSQLVLGNLSQAKNLIYQYGLGNNIFLLMFVIHINNITMIDFLVELNSSDEYNYWVVITSVTNTDILHHVMYHLHISVLDITDAIKYATLLDNTKSHRLLFLNGIKNDKTSMSDKMHQYLLNIGYRCYTSIGSLSSVEYSKNKIKYKVYDDLPDIYSGKN</sequence>
<dbReference type="InterPro" id="IPR036770">
    <property type="entry name" value="Ankyrin_rpt-contain_sf"/>
</dbReference>
<evidence type="ECO:0000313" key="3">
    <source>
        <dbReference type="EMBL" id="ANB50309.1"/>
    </source>
</evidence>
<keyword evidence="2" id="KW-0040">ANK repeat</keyword>
<accession>A0A167R4R2</accession>
<dbReference type="EMBL" id="KU877344">
    <property type="protein sequence ID" value="ANB50309.1"/>
    <property type="molecule type" value="Genomic_DNA"/>
</dbReference>